<protein>
    <recommendedName>
        <fullName evidence="9">Type VI secretion system secreted protein VgrG</fullName>
    </recommendedName>
</protein>
<dbReference type="PANTHER" id="PTHR32305">
    <property type="match status" value="1"/>
</dbReference>
<feature type="domain" description="Gp5/Type VI secretion system Vgr C-terminal trimerisation" evidence="6">
    <location>
        <begin position="646"/>
        <end position="709"/>
    </location>
</feature>
<dbReference type="NCBIfam" id="TIGR01646">
    <property type="entry name" value="vgr_GE"/>
    <property type="match status" value="1"/>
</dbReference>
<dbReference type="Pfam" id="PF22178">
    <property type="entry name" value="Gp5_trimer_C"/>
    <property type="match status" value="2"/>
</dbReference>
<evidence type="ECO:0008006" key="9">
    <source>
        <dbReference type="Google" id="ProtNLM"/>
    </source>
</evidence>
<dbReference type="PANTHER" id="PTHR32305:SF15">
    <property type="entry name" value="PROTEIN RHSA-RELATED"/>
    <property type="match status" value="1"/>
</dbReference>
<comment type="subcellular location">
    <subcellularLocation>
        <location evidence="1">Secreted</location>
    </subcellularLocation>
</comment>
<dbReference type="InterPro" id="IPR006531">
    <property type="entry name" value="Gp5/Vgr_OB"/>
</dbReference>
<gene>
    <name evidence="7" type="ORF">GCM10007320_64470</name>
</gene>
<dbReference type="SUPFAM" id="SSF69349">
    <property type="entry name" value="Phage fibre proteins"/>
    <property type="match status" value="2"/>
</dbReference>
<accession>A0ABQ3GGM9</accession>
<evidence type="ECO:0000256" key="4">
    <source>
        <dbReference type="SAM" id="MobiDB-lite"/>
    </source>
</evidence>
<dbReference type="InterPro" id="IPR037026">
    <property type="entry name" value="Vgr_OB-fold_dom_sf"/>
</dbReference>
<dbReference type="Gene3D" id="2.30.110.50">
    <property type="match status" value="1"/>
</dbReference>
<sequence length="782" mass="85136">MDSLRTMPVSITLTSPLPPEDLLFESMRCSEGLSMLGEMQLALVSAKPDLKPQDLLGKTLGVTVQLRDDAKRHFHGHVTRFSIGARSGRYYGYQASVRPWLWFLTRTTDCRIFQDLSVPDIVKKVFEDHAGASFKFNLFRSYRKWVYCVQYRESDYNFVARLLEHEGIYWYVEHGEGQHRLVLVDSKTAHDAAPGCKALPYYENPGEAPPDLECVSGWQFASGVETDHTLLRSYDFERPSASLEAKAETQPPYKIGALEQYDWQGDYLQAADGTQWAEARLDEQQTRHESAHGSSNAHGIEAGRLLNLERHPRENQNAEYLVTQVTVEARNDAYESGGSAGSWQCAFSAIPAGQQFRPPRRTPKPFVQGPQTAVVTGPAGEEIHTDKYGRVKLQFHWDRQGRKDEKSSCWVRVSHPWAGKNYGAIHIPRIGQEVVVDFLEGDPDQPLVTGRVYNAEQMPPWELPANATQSGILTRSSKGGAAANANALRFEDKKGSEQVWLHAEKNQDIEVENDETHWVGHDRTKTVDHDETVHVKHDRTETVDHNETITIGVDRSERVGNNETIAIGVNRTETVGSNETITVGANRTETVGANETISIGSNRTITVGASETATVALQRTHTVGVNETISVGGAQEVTVGGLQAVTVGAVQTVTVGASQSISVGASRSVNVGGAQSETVGGSQSTKIGGDESTAVAGGRSTNVGKDDILKISGSGQTEAGKTLTFSAADQIVIKTGSASLLMKSDGSIELKGKNIKIDGSGKVVVKAGGELVLTGSSKITMN</sequence>
<keyword evidence="3" id="KW-0964">Secreted</keyword>
<organism evidence="7 8">
    <name type="scientific">Pseudorhodoferax aquiterrae</name>
    <dbReference type="NCBI Taxonomy" id="747304"/>
    <lineage>
        <taxon>Bacteria</taxon>
        <taxon>Pseudomonadati</taxon>
        <taxon>Pseudomonadota</taxon>
        <taxon>Betaproteobacteria</taxon>
        <taxon>Burkholderiales</taxon>
        <taxon>Comamonadaceae</taxon>
    </lineage>
</organism>
<feature type="compositionally biased region" description="Polar residues" evidence="4">
    <location>
        <begin position="672"/>
        <end position="686"/>
    </location>
</feature>
<evidence type="ECO:0000256" key="1">
    <source>
        <dbReference type="ARBA" id="ARBA00004613"/>
    </source>
</evidence>
<dbReference type="Gene3D" id="2.40.50.230">
    <property type="entry name" value="Gp5 N-terminal domain"/>
    <property type="match status" value="1"/>
</dbReference>
<evidence type="ECO:0000256" key="2">
    <source>
        <dbReference type="ARBA" id="ARBA00005558"/>
    </source>
</evidence>
<dbReference type="NCBIfam" id="TIGR03361">
    <property type="entry name" value="VI_Rhs_Vgr"/>
    <property type="match status" value="1"/>
</dbReference>
<feature type="domain" description="Gp5/Type VI secretion system Vgr C-terminal trimerisation" evidence="6">
    <location>
        <begin position="470"/>
        <end position="583"/>
    </location>
</feature>
<evidence type="ECO:0000313" key="7">
    <source>
        <dbReference type="EMBL" id="GHD03953.1"/>
    </source>
</evidence>
<proteinExistence type="inferred from homology"/>
<dbReference type="EMBL" id="BMYK01000047">
    <property type="protein sequence ID" value="GHD03953.1"/>
    <property type="molecule type" value="Genomic_DNA"/>
</dbReference>
<feature type="region of interest" description="Disordered" evidence="4">
    <location>
        <begin position="672"/>
        <end position="699"/>
    </location>
</feature>
<dbReference type="InterPro" id="IPR050708">
    <property type="entry name" value="T6SS_VgrG/RHS"/>
</dbReference>
<dbReference type="Pfam" id="PF04717">
    <property type="entry name" value="Phage_base_V"/>
    <property type="match status" value="1"/>
</dbReference>
<dbReference type="Gene3D" id="3.55.50.10">
    <property type="entry name" value="Baseplate protein-like domains"/>
    <property type="match status" value="1"/>
</dbReference>
<dbReference type="Pfam" id="PF05954">
    <property type="entry name" value="Phage_GPD"/>
    <property type="match status" value="1"/>
</dbReference>
<dbReference type="SUPFAM" id="SSF69255">
    <property type="entry name" value="gp5 N-terminal domain-like"/>
    <property type="match status" value="1"/>
</dbReference>
<evidence type="ECO:0000259" key="6">
    <source>
        <dbReference type="Pfam" id="PF22178"/>
    </source>
</evidence>
<keyword evidence="8" id="KW-1185">Reference proteome</keyword>
<dbReference type="InterPro" id="IPR054030">
    <property type="entry name" value="Gp5_Vgr_C"/>
</dbReference>
<name>A0ABQ3GGM9_9BURK</name>
<dbReference type="Proteomes" id="UP000626210">
    <property type="component" value="Unassembled WGS sequence"/>
</dbReference>
<feature type="domain" description="Gp5/Type VI secretion system Vgr protein OB-fold" evidence="5">
    <location>
        <begin position="384"/>
        <end position="453"/>
    </location>
</feature>
<reference evidence="8" key="1">
    <citation type="journal article" date="2019" name="Int. J. Syst. Evol. Microbiol.">
        <title>The Global Catalogue of Microorganisms (GCM) 10K type strain sequencing project: providing services to taxonomists for standard genome sequencing and annotation.</title>
        <authorList>
            <consortium name="The Broad Institute Genomics Platform"/>
            <consortium name="The Broad Institute Genome Sequencing Center for Infectious Disease"/>
            <person name="Wu L."/>
            <person name="Ma J."/>
        </authorList>
    </citation>
    <scope>NUCLEOTIDE SEQUENCE [LARGE SCALE GENOMIC DNA]</scope>
    <source>
        <strain evidence="8">KCTC 23314</strain>
    </source>
</reference>
<dbReference type="SUPFAM" id="SSF69279">
    <property type="entry name" value="Phage tail proteins"/>
    <property type="match status" value="2"/>
</dbReference>
<dbReference type="Gene3D" id="4.10.220.110">
    <property type="match status" value="1"/>
</dbReference>
<comment type="caution">
    <text evidence="7">The sequence shown here is derived from an EMBL/GenBank/DDBJ whole genome shotgun (WGS) entry which is preliminary data.</text>
</comment>
<dbReference type="InterPro" id="IPR017847">
    <property type="entry name" value="T6SS_RhsGE_Vgr_subset"/>
</dbReference>
<dbReference type="InterPro" id="IPR006533">
    <property type="entry name" value="T6SS_Vgr_RhsGE"/>
</dbReference>
<evidence type="ECO:0000313" key="8">
    <source>
        <dbReference type="Proteomes" id="UP000626210"/>
    </source>
</evidence>
<evidence type="ECO:0000259" key="5">
    <source>
        <dbReference type="Pfam" id="PF04717"/>
    </source>
</evidence>
<evidence type="ECO:0000256" key="3">
    <source>
        <dbReference type="ARBA" id="ARBA00022525"/>
    </source>
</evidence>
<comment type="similarity">
    <text evidence="2">Belongs to the VgrG protein family.</text>
</comment>